<dbReference type="InterPro" id="IPR025630">
    <property type="entry name" value="DUF4288"/>
</dbReference>
<evidence type="ECO:0008006" key="2">
    <source>
        <dbReference type="Google" id="ProtNLM"/>
    </source>
</evidence>
<organism evidence="1">
    <name type="scientific">Sediminibacterium sp. KACHI17</name>
    <dbReference type="NCBI Taxonomy" id="1751071"/>
    <lineage>
        <taxon>Bacteria</taxon>
        <taxon>Pseudomonadati</taxon>
        <taxon>Bacteroidota</taxon>
        <taxon>Chitinophagia</taxon>
        <taxon>Chitinophagales</taxon>
        <taxon>Chitinophagaceae</taxon>
        <taxon>Sediminibacterium</taxon>
    </lineage>
</organism>
<protein>
    <recommendedName>
        <fullName evidence="2">DUF4288 domain-containing protein</fullName>
    </recommendedName>
</protein>
<gene>
    <name evidence="1" type="ORF">KACHI17_11150</name>
</gene>
<dbReference type="AlphaFoldDB" id="A0AAT9GHU4"/>
<accession>A0AAT9GHU4</accession>
<dbReference type="Pfam" id="PF14119">
    <property type="entry name" value="DUF4288"/>
    <property type="match status" value="1"/>
</dbReference>
<evidence type="ECO:0000313" key="1">
    <source>
        <dbReference type="EMBL" id="BFG70234.1"/>
    </source>
</evidence>
<proteinExistence type="predicted"/>
<reference evidence="1" key="1">
    <citation type="submission" date="2024-02" db="EMBL/GenBank/DDBJ databases">
        <title>Sediminibacterium planktonica sp. nov. and Sediminibacterium longus sp. nov., isolated from surface lake and river water.</title>
        <authorList>
            <person name="Watanabe K."/>
            <person name="Takemine S."/>
            <person name="Ishii Y."/>
            <person name="Ogata Y."/>
            <person name="Shindo C."/>
            <person name="Suda W."/>
        </authorList>
    </citation>
    <scope>NUCLEOTIDE SEQUENCE</scope>
    <source>
        <strain evidence="1">KACHI17</strain>
    </source>
</reference>
<dbReference type="RefSeq" id="WP_353550520.1">
    <property type="nucleotide sequence ID" value="NZ_AP029612.1"/>
</dbReference>
<sequence length="119" mass="13987">MEWYLAKLVYRFQPNTINGTVHFEEQIRLVEAEDDLHAFHKAQQIGTQEECHLEDDSTGNIHWHFIDVTELLKLQQMMDGAEVLSQSYKTTEPEVYQKNIRLKAGYLLANCTEQFLQSR</sequence>
<name>A0AAT9GHU4_9BACT</name>
<dbReference type="EMBL" id="AP029612">
    <property type="protein sequence ID" value="BFG70234.1"/>
    <property type="molecule type" value="Genomic_DNA"/>
</dbReference>